<dbReference type="Pfam" id="PF25990">
    <property type="entry name" value="Beta-barrel_YknX"/>
    <property type="match status" value="1"/>
</dbReference>
<dbReference type="Gene3D" id="2.40.30.170">
    <property type="match status" value="1"/>
</dbReference>
<dbReference type="Pfam" id="PF25881">
    <property type="entry name" value="HH_YBHG"/>
    <property type="match status" value="1"/>
</dbReference>
<evidence type="ECO:0000259" key="7">
    <source>
        <dbReference type="Pfam" id="PF25990"/>
    </source>
</evidence>
<name>A3ILM3_9CHRO</name>
<feature type="compositionally biased region" description="Pro residues" evidence="5">
    <location>
        <begin position="438"/>
        <end position="458"/>
    </location>
</feature>
<evidence type="ECO:0000256" key="5">
    <source>
        <dbReference type="SAM" id="MobiDB-lite"/>
    </source>
</evidence>
<dbReference type="Gene3D" id="2.40.420.20">
    <property type="match status" value="1"/>
</dbReference>
<dbReference type="InterPro" id="IPR058636">
    <property type="entry name" value="Beta-barrel_YknX"/>
</dbReference>
<accession>A3ILM3</accession>
<feature type="domain" description="YknX-like beta-barrel" evidence="7">
    <location>
        <begin position="273"/>
        <end position="345"/>
    </location>
</feature>
<feature type="coiled-coil region" evidence="4">
    <location>
        <begin position="71"/>
        <end position="195"/>
    </location>
</feature>
<dbReference type="PRINTS" id="PR01490">
    <property type="entry name" value="RTXTOXIND"/>
</dbReference>
<evidence type="ECO:0000256" key="1">
    <source>
        <dbReference type="ARBA" id="ARBA00004196"/>
    </source>
</evidence>
<evidence type="ECO:0000313" key="8">
    <source>
        <dbReference type="EMBL" id="EAZ92674.1"/>
    </source>
</evidence>
<dbReference type="InterPro" id="IPR050465">
    <property type="entry name" value="UPF0194_transport"/>
</dbReference>
<dbReference type="GO" id="GO:0016020">
    <property type="term" value="C:membrane"/>
    <property type="evidence" value="ECO:0007669"/>
    <property type="project" value="InterPro"/>
</dbReference>
<dbReference type="eggNOG" id="COG0845">
    <property type="taxonomic scope" value="Bacteria"/>
</dbReference>
<dbReference type="PANTHER" id="PTHR32347:SF14">
    <property type="entry name" value="EFFLUX SYSTEM COMPONENT YKNX-RELATED"/>
    <property type="match status" value="1"/>
</dbReference>
<feature type="region of interest" description="Disordered" evidence="5">
    <location>
        <begin position="409"/>
        <end position="458"/>
    </location>
</feature>
<evidence type="ECO:0000256" key="3">
    <source>
        <dbReference type="ARBA" id="ARBA00023054"/>
    </source>
</evidence>
<comment type="subcellular location">
    <subcellularLocation>
        <location evidence="1">Cell envelope</location>
    </subcellularLocation>
</comment>
<keyword evidence="3 4" id="KW-0175">Coiled coil</keyword>
<comment type="similarity">
    <text evidence="2">Belongs to the membrane fusion protein (MFP) (TC 8.A.1) family.</text>
</comment>
<protein>
    <submittedName>
        <fullName evidence="8">Secretion protein HlyD</fullName>
    </submittedName>
</protein>
<gene>
    <name evidence="8" type="ORF">CY0110_23946</name>
</gene>
<comment type="caution">
    <text evidence="8">The sequence shown here is derived from an EMBL/GenBank/DDBJ whole genome shotgun (WGS) entry which is preliminary data.</text>
</comment>
<evidence type="ECO:0000256" key="2">
    <source>
        <dbReference type="ARBA" id="ARBA00009477"/>
    </source>
</evidence>
<dbReference type="InterPro" id="IPR006143">
    <property type="entry name" value="RND_pump_MFP"/>
</dbReference>
<dbReference type="EMBL" id="AAXW01000005">
    <property type="protein sequence ID" value="EAZ92674.1"/>
    <property type="molecule type" value="Genomic_DNA"/>
</dbReference>
<dbReference type="Gene3D" id="1.10.287.470">
    <property type="entry name" value="Helix hairpin bin"/>
    <property type="match status" value="1"/>
</dbReference>
<keyword evidence="9" id="KW-1185">Reference proteome</keyword>
<dbReference type="GO" id="GO:0030313">
    <property type="term" value="C:cell envelope"/>
    <property type="evidence" value="ECO:0007669"/>
    <property type="project" value="UniProtKB-SubCell"/>
</dbReference>
<dbReference type="Proteomes" id="UP000003781">
    <property type="component" value="Unassembled WGS sequence"/>
</dbReference>
<dbReference type="SUPFAM" id="SSF111369">
    <property type="entry name" value="HlyD-like secretion proteins"/>
    <property type="match status" value="3"/>
</dbReference>
<dbReference type="InterPro" id="IPR059052">
    <property type="entry name" value="HH_YbhG-like"/>
</dbReference>
<evidence type="ECO:0000313" key="9">
    <source>
        <dbReference type="Proteomes" id="UP000003781"/>
    </source>
</evidence>
<dbReference type="NCBIfam" id="TIGR01730">
    <property type="entry name" value="RND_mfp"/>
    <property type="match status" value="1"/>
</dbReference>
<evidence type="ECO:0000256" key="4">
    <source>
        <dbReference type="SAM" id="Coils"/>
    </source>
</evidence>
<proteinExistence type="inferred from homology"/>
<dbReference type="Gene3D" id="2.40.50.100">
    <property type="match status" value="1"/>
</dbReference>
<sequence>MSANGTVEPKKLVNVSPKNAGILRELFIEEGDYVKKGQLIAKMDDSNLLGQLIESEGKLAEAQANLRKLINGNRSQEIAQAEAKLEQLEANLKKLITGNRSQEIAQAQARLINAQATFEQAEDEFKRDEILFKEGAISQLTLNEQRAIRDSAKAEVTEAEEELSLMNEGTRQEDIEEARAEVKAQTEALSLLEEGTREEEIAQARAEVQSTKGSLQTIKTEIEDTMIRAPFNGIISSKYADPGAFVTPMTSGSAVSSATSTSILSLASENEILTNVSENNIAKIKVGQAVGIEADAFPGIIFEGKVSQIAPQATVQQNVTSFEVKVDLSQEAQQQLRSGMNVSVEFYIDELNNVLTVPTIAVTRKDNTTGVFIVGLDHAPEFLPIVIGASSDSLTEVKSGLDGSEHILTEAPPSDAPPKAGFSLRDLFRGGSNQGPPGGGPPGGGPPGSGPPGGGPPQ</sequence>
<reference evidence="8 9" key="1">
    <citation type="submission" date="2007-03" db="EMBL/GenBank/DDBJ databases">
        <authorList>
            <person name="Stal L."/>
            <person name="Ferriera S."/>
            <person name="Johnson J."/>
            <person name="Kravitz S."/>
            <person name="Beeson K."/>
            <person name="Sutton G."/>
            <person name="Rogers Y.-H."/>
            <person name="Friedman R."/>
            <person name="Frazier M."/>
            <person name="Venter J.C."/>
        </authorList>
    </citation>
    <scope>NUCLEOTIDE SEQUENCE [LARGE SCALE GENOMIC DNA]</scope>
    <source>
        <strain evidence="8 9">CCY0110</strain>
    </source>
</reference>
<organism evidence="8 9">
    <name type="scientific">Crocosphaera chwakensis CCY0110</name>
    <dbReference type="NCBI Taxonomy" id="391612"/>
    <lineage>
        <taxon>Bacteria</taxon>
        <taxon>Bacillati</taxon>
        <taxon>Cyanobacteriota</taxon>
        <taxon>Cyanophyceae</taxon>
        <taxon>Oscillatoriophycideae</taxon>
        <taxon>Chroococcales</taxon>
        <taxon>Aphanothecaceae</taxon>
        <taxon>Crocosphaera</taxon>
        <taxon>Crocosphaera chwakensis</taxon>
    </lineage>
</organism>
<dbReference type="AlphaFoldDB" id="A3ILM3"/>
<feature type="domain" description="YbhG-like alpha-helical hairpin" evidence="6">
    <location>
        <begin position="89"/>
        <end position="193"/>
    </location>
</feature>
<dbReference type="GO" id="GO:0022857">
    <property type="term" value="F:transmembrane transporter activity"/>
    <property type="evidence" value="ECO:0007669"/>
    <property type="project" value="InterPro"/>
</dbReference>
<evidence type="ECO:0000259" key="6">
    <source>
        <dbReference type="Pfam" id="PF25881"/>
    </source>
</evidence>
<dbReference type="PANTHER" id="PTHR32347">
    <property type="entry name" value="EFFLUX SYSTEM COMPONENT YKNX-RELATED"/>
    <property type="match status" value="1"/>
</dbReference>